<dbReference type="Gene3D" id="3.40.50.1820">
    <property type="entry name" value="alpha/beta hydrolase"/>
    <property type="match status" value="1"/>
</dbReference>
<organism evidence="3">
    <name type="scientific">marine metagenome</name>
    <dbReference type="NCBI Taxonomy" id="408172"/>
    <lineage>
        <taxon>unclassified sequences</taxon>
        <taxon>metagenomes</taxon>
        <taxon>ecological metagenomes</taxon>
    </lineage>
</organism>
<dbReference type="SUPFAM" id="SSF53474">
    <property type="entry name" value="alpha/beta-Hydrolases"/>
    <property type="match status" value="1"/>
</dbReference>
<dbReference type="GO" id="GO:0008239">
    <property type="term" value="F:dipeptidyl-peptidase activity"/>
    <property type="evidence" value="ECO:0007669"/>
    <property type="project" value="TreeGrafter"/>
</dbReference>
<dbReference type="InterPro" id="IPR050278">
    <property type="entry name" value="Serine_Prot_S9B/DPPIV"/>
</dbReference>
<gene>
    <name evidence="3" type="ORF">METZ01_LOCUS19321</name>
</gene>
<dbReference type="Gene3D" id="2.140.10.30">
    <property type="entry name" value="Dipeptidylpeptidase IV, N-terminal domain"/>
    <property type="match status" value="1"/>
</dbReference>
<protein>
    <recommendedName>
        <fullName evidence="4">Peptidase S9 prolyl oligopeptidase catalytic domain-containing protein</fullName>
    </recommendedName>
</protein>
<dbReference type="InterPro" id="IPR029058">
    <property type="entry name" value="AB_hydrolase_fold"/>
</dbReference>
<dbReference type="Pfam" id="PF00326">
    <property type="entry name" value="Peptidase_S9"/>
    <property type="match status" value="1"/>
</dbReference>
<accession>A0A381PJX8</accession>
<evidence type="ECO:0000259" key="2">
    <source>
        <dbReference type="Pfam" id="PF00930"/>
    </source>
</evidence>
<feature type="domain" description="Dipeptidylpeptidase IV N-terminal" evidence="2">
    <location>
        <begin position="94"/>
        <end position="435"/>
    </location>
</feature>
<feature type="domain" description="Peptidase S9 prolyl oligopeptidase catalytic" evidence="1">
    <location>
        <begin position="522"/>
        <end position="717"/>
    </location>
</feature>
<evidence type="ECO:0008006" key="4">
    <source>
        <dbReference type="Google" id="ProtNLM"/>
    </source>
</evidence>
<proteinExistence type="predicted"/>
<reference evidence="3" key="1">
    <citation type="submission" date="2018-05" db="EMBL/GenBank/DDBJ databases">
        <authorList>
            <person name="Lanie J.A."/>
            <person name="Ng W.-L."/>
            <person name="Kazmierczak K.M."/>
            <person name="Andrzejewski T.M."/>
            <person name="Davidsen T.M."/>
            <person name="Wayne K.J."/>
            <person name="Tettelin H."/>
            <person name="Glass J.I."/>
            <person name="Rusch D."/>
            <person name="Podicherti R."/>
            <person name="Tsui H.-C.T."/>
            <person name="Winkler M.E."/>
        </authorList>
    </citation>
    <scope>NUCLEOTIDE SEQUENCE</scope>
</reference>
<name>A0A381PJX8_9ZZZZ</name>
<dbReference type="InterPro" id="IPR001375">
    <property type="entry name" value="Peptidase_S9_cat"/>
</dbReference>
<dbReference type="PANTHER" id="PTHR11731:SF193">
    <property type="entry name" value="DIPEPTIDYL PEPTIDASE 9"/>
    <property type="match status" value="1"/>
</dbReference>
<dbReference type="EMBL" id="UINC01000984">
    <property type="protein sequence ID" value="SUZ66467.1"/>
    <property type="molecule type" value="Genomic_DNA"/>
</dbReference>
<evidence type="ECO:0000259" key="1">
    <source>
        <dbReference type="Pfam" id="PF00326"/>
    </source>
</evidence>
<dbReference type="PANTHER" id="PTHR11731">
    <property type="entry name" value="PROTEASE FAMILY S9B,C DIPEPTIDYL-PEPTIDASE IV-RELATED"/>
    <property type="match status" value="1"/>
</dbReference>
<dbReference type="GO" id="GO:0008236">
    <property type="term" value="F:serine-type peptidase activity"/>
    <property type="evidence" value="ECO:0007669"/>
    <property type="project" value="InterPro"/>
</dbReference>
<dbReference type="GO" id="GO:0006508">
    <property type="term" value="P:proteolysis"/>
    <property type="evidence" value="ECO:0007669"/>
    <property type="project" value="InterPro"/>
</dbReference>
<sequence>MLRRLFILGILVQPLWGVWLTYEEAVQKSPFKTASIGRVRAVPGEDAFLFRGQGENNRSWYKVSLPHMDTTRLLDGQVLHFQGKDLEVTGLSLSESGDKVLIQTDREKIWRYSHWGTYYVYDLKKKRLSAVGRDPRRLRNAKLSPNGQFVAYVREDNNLYTFEIDKGRERKLTNTGSETILNGHFGWLYEEELTGYDAYRWSPDSRYIAFWQEDQSPVREYALIDELGLYPVVQKIRYPKAGETNPTVKIGILRAKGGGRKWVDLGQLNDHYFPWMEWVNEDRLAFLKMDRKQKNWELIIAEKETGNSITVLRESDPDGWLENHGQFRFLNDGRIVWVSERSGYKHIHMAKHSGSRIWPVTSGEWEVTAINHIDEDNELIYFTANKESVFESRFYAVRFDGTNLRLLTPEEGSHWVRITAAGNYFIDTYSSMESPRRILLKDMPGGQVMKVLGKTDLKQFKEYEWSFPRIVHFPTKDGQEMLDGMVILPPDYSPEKKYPVIMHGYGMPGTQIIWNRWGRTMHQYLAQNGFIVFAMDARGMSGRGEEFKNLSYGDMARYLAKDQLAGLQYLIDNGYADPDRIGAWGWSGGGYFTCLMMTKNGPYFKAGVAIAPCTDYRLYDTAYTERSMGLPQENSAGYDSTSTITWIDRMKGSLLLMHGTADDNVHAQHTSHFVQAALKAGKDVEWYQYPGRNHGIYGGGAREHLYKKMFEFFQEKL</sequence>
<dbReference type="SUPFAM" id="SSF82171">
    <property type="entry name" value="DPP6 N-terminal domain-like"/>
    <property type="match status" value="1"/>
</dbReference>
<dbReference type="AlphaFoldDB" id="A0A381PJX8"/>
<evidence type="ECO:0000313" key="3">
    <source>
        <dbReference type="EMBL" id="SUZ66467.1"/>
    </source>
</evidence>
<dbReference type="Pfam" id="PF00930">
    <property type="entry name" value="DPPIV_N"/>
    <property type="match status" value="1"/>
</dbReference>
<dbReference type="InterPro" id="IPR002469">
    <property type="entry name" value="Peptidase_S9B_N"/>
</dbReference>